<dbReference type="HOGENOM" id="CLU_600909_0_0_9"/>
<dbReference type="Gene3D" id="3.30.750.140">
    <property type="match status" value="1"/>
</dbReference>
<dbReference type="Pfam" id="PF02120">
    <property type="entry name" value="Flg_hook"/>
    <property type="match status" value="1"/>
</dbReference>
<dbReference type="eggNOG" id="COG3144">
    <property type="taxonomic scope" value="Bacteria"/>
</dbReference>
<feature type="region of interest" description="Disordered" evidence="1">
    <location>
        <begin position="1"/>
        <end position="89"/>
    </location>
</feature>
<feature type="domain" description="Flagellar hook-length control protein-like C-terminal" evidence="2">
    <location>
        <begin position="326"/>
        <end position="405"/>
    </location>
</feature>
<evidence type="ECO:0000313" key="3">
    <source>
        <dbReference type="EMBL" id="EEP55722.1"/>
    </source>
</evidence>
<keyword evidence="3" id="KW-0282">Flagellum</keyword>
<feature type="region of interest" description="Disordered" evidence="1">
    <location>
        <begin position="413"/>
        <end position="444"/>
    </location>
</feature>
<keyword evidence="4" id="KW-1185">Reference proteome</keyword>
<feature type="compositionally biased region" description="Polar residues" evidence="1">
    <location>
        <begin position="248"/>
        <end position="262"/>
    </location>
</feature>
<protein>
    <submittedName>
        <fullName evidence="3">Flagellar hook-length control protein</fullName>
    </submittedName>
</protein>
<evidence type="ECO:0000313" key="4">
    <source>
        <dbReference type="Proteomes" id="UP000003081"/>
    </source>
</evidence>
<evidence type="ECO:0000259" key="2">
    <source>
        <dbReference type="Pfam" id="PF02120"/>
    </source>
</evidence>
<organism evidence="3 4">
    <name type="scientific">Clostridium butyricum E4 str. BoNT E BL5262</name>
    <dbReference type="NCBI Taxonomy" id="632245"/>
    <lineage>
        <taxon>Bacteria</taxon>
        <taxon>Bacillati</taxon>
        <taxon>Bacillota</taxon>
        <taxon>Clostridia</taxon>
        <taxon>Eubacteriales</taxon>
        <taxon>Clostridiaceae</taxon>
        <taxon>Clostridium</taxon>
    </lineage>
</organism>
<dbReference type="EMBL" id="ACOM01000004">
    <property type="protein sequence ID" value="EEP55722.1"/>
    <property type="molecule type" value="Genomic_DNA"/>
</dbReference>
<name>C4IDK7_CLOBU</name>
<dbReference type="Proteomes" id="UP000003081">
    <property type="component" value="Unassembled WGS sequence"/>
</dbReference>
<accession>C4IDK7</accession>
<feature type="compositionally biased region" description="Polar residues" evidence="1">
    <location>
        <begin position="1"/>
        <end position="11"/>
    </location>
</feature>
<dbReference type="AlphaFoldDB" id="C4IDK7"/>
<gene>
    <name evidence="3" type="ORF">CLP_3437</name>
</gene>
<keyword evidence="3" id="KW-0966">Cell projection</keyword>
<reference evidence="3 4" key="1">
    <citation type="submission" date="2009-08" db="EMBL/GenBank/DDBJ databases">
        <authorList>
            <person name="Shrivastava S."/>
            <person name="Brinkac L.B."/>
            <person name="Brown J.L."/>
            <person name="Bruce D.B."/>
            <person name="Detter C."/>
            <person name="Green L.D."/>
            <person name="Munk C.A."/>
            <person name="Rogers Y.C."/>
            <person name="Tapia R."/>
            <person name="Sims D.R."/>
            <person name="Smith L.A."/>
            <person name="Smith T.J."/>
            <person name="Sutton G."/>
            <person name="Brettin T."/>
        </authorList>
    </citation>
    <scope>NUCLEOTIDE SEQUENCE [LARGE SCALE GENOMIC DNA]</scope>
    <source>
        <strain evidence="4">E4 str. BoNT E BL5262</strain>
    </source>
</reference>
<feature type="compositionally biased region" description="Low complexity" evidence="1">
    <location>
        <begin position="12"/>
        <end position="32"/>
    </location>
</feature>
<feature type="compositionally biased region" description="Basic and acidic residues" evidence="1">
    <location>
        <begin position="422"/>
        <end position="439"/>
    </location>
</feature>
<feature type="region of interest" description="Disordered" evidence="1">
    <location>
        <begin position="248"/>
        <end position="268"/>
    </location>
</feature>
<dbReference type="CDD" id="cd17470">
    <property type="entry name" value="T3SS_Flik_C"/>
    <property type="match status" value="1"/>
</dbReference>
<dbReference type="InterPro" id="IPR021136">
    <property type="entry name" value="Flagellar_hook_control-like_C"/>
</dbReference>
<sequence>MVMTSQVSLDFSNSNLNLSSKSSNSLSSTVKNKTSKEVGSVIDNSKSNYKTSNKKDDFKELLNSKKSSDEKNDKITNKDDNSSETNTKLKELKDKVEELKDKVEELKDKIEENPEDIKDVNDIIKSLLTALNNLLELNNNSEVKPEIATDMSNVSIENSGNDSLKVLNQLLELLSSEEAKSSFDSESLTSMKDLLSHLQGQLSDESKVSEKMKDGLSDIISKLTDMIDDTNNNGKKVLTLEEMLNKGYSQDQSSNKSENNGMFSGKKEASKEDKFLNSLLDDNKDNSVDNKINLFASRTPTVQGQNTVIRGLTVNKATFTQDLIQDVKYMSTNNLKELTVKVNPGNLGEITIKLIQEDGLMKANLKANSKETTALLSQNLAEIKKELGDQSIKISEVNIELYNEDTTFFKDGGFGGELSQEQGRDENKSSSTDASRRSLEIQNDEGIFENSAEIDTTLDFLA</sequence>
<comment type="caution">
    <text evidence="3">The sequence shown here is derived from an EMBL/GenBank/DDBJ whole genome shotgun (WGS) entry which is preliminary data.</text>
</comment>
<dbReference type="InterPro" id="IPR038610">
    <property type="entry name" value="FliK-like_C_sf"/>
</dbReference>
<keyword evidence="3" id="KW-0969">Cilium</keyword>
<proteinExistence type="predicted"/>
<feature type="compositionally biased region" description="Basic and acidic residues" evidence="1">
    <location>
        <begin position="53"/>
        <end position="89"/>
    </location>
</feature>
<dbReference type="RefSeq" id="WP_003408801.1">
    <property type="nucleotide sequence ID" value="NZ_ACOM01000004.1"/>
</dbReference>
<evidence type="ECO:0000256" key="1">
    <source>
        <dbReference type="SAM" id="MobiDB-lite"/>
    </source>
</evidence>